<accession>A0A699ZZH7</accession>
<dbReference type="EMBL" id="BLLF01002475">
    <property type="protein sequence ID" value="GFH24214.1"/>
    <property type="molecule type" value="Genomic_DNA"/>
</dbReference>
<organism evidence="2 3">
    <name type="scientific">Haematococcus lacustris</name>
    <name type="common">Green alga</name>
    <name type="synonym">Haematococcus pluvialis</name>
    <dbReference type="NCBI Taxonomy" id="44745"/>
    <lineage>
        <taxon>Eukaryota</taxon>
        <taxon>Viridiplantae</taxon>
        <taxon>Chlorophyta</taxon>
        <taxon>core chlorophytes</taxon>
        <taxon>Chlorophyceae</taxon>
        <taxon>CS clade</taxon>
        <taxon>Chlamydomonadales</taxon>
        <taxon>Haematococcaceae</taxon>
        <taxon>Haematococcus</taxon>
    </lineage>
</organism>
<dbReference type="InterPro" id="IPR036155">
    <property type="entry name" value="Crypto/Photolyase_N_sf"/>
</dbReference>
<sequence length="64" mass="7004">MATPVKSTGTKSDGAVAIAWFRKDLRLHDNAMLEAASRHPALLPVYILDPQDFQARQGAEQLQG</sequence>
<name>A0A699ZZH7_HAELA</name>
<proteinExistence type="predicted"/>
<evidence type="ECO:0000313" key="3">
    <source>
        <dbReference type="Proteomes" id="UP000485058"/>
    </source>
</evidence>
<dbReference type="InterPro" id="IPR014729">
    <property type="entry name" value="Rossmann-like_a/b/a_fold"/>
</dbReference>
<dbReference type="Pfam" id="PF00875">
    <property type="entry name" value="DNA_photolyase"/>
    <property type="match status" value="1"/>
</dbReference>
<keyword evidence="3" id="KW-1185">Reference proteome</keyword>
<dbReference type="PROSITE" id="PS51645">
    <property type="entry name" value="PHR_CRY_ALPHA_BETA"/>
    <property type="match status" value="1"/>
</dbReference>
<feature type="domain" description="Photolyase/cryptochrome alpha/beta" evidence="1">
    <location>
        <begin position="15"/>
        <end position="64"/>
    </location>
</feature>
<feature type="non-terminal residue" evidence="2">
    <location>
        <position position="64"/>
    </location>
</feature>
<dbReference type="Proteomes" id="UP000485058">
    <property type="component" value="Unassembled WGS sequence"/>
</dbReference>
<dbReference type="InterPro" id="IPR006050">
    <property type="entry name" value="DNA_photolyase_N"/>
</dbReference>
<keyword evidence="2" id="KW-0456">Lyase</keyword>
<comment type="caution">
    <text evidence="2">The sequence shown here is derived from an EMBL/GenBank/DDBJ whole genome shotgun (WGS) entry which is preliminary data.</text>
</comment>
<evidence type="ECO:0000259" key="1">
    <source>
        <dbReference type="PROSITE" id="PS51645"/>
    </source>
</evidence>
<reference evidence="2 3" key="1">
    <citation type="submission" date="2020-02" db="EMBL/GenBank/DDBJ databases">
        <title>Draft genome sequence of Haematococcus lacustris strain NIES-144.</title>
        <authorList>
            <person name="Morimoto D."/>
            <person name="Nakagawa S."/>
            <person name="Yoshida T."/>
            <person name="Sawayama S."/>
        </authorList>
    </citation>
    <scope>NUCLEOTIDE SEQUENCE [LARGE SCALE GENOMIC DNA]</scope>
    <source>
        <strain evidence="2 3">NIES-144</strain>
    </source>
</reference>
<feature type="non-terminal residue" evidence="2">
    <location>
        <position position="1"/>
    </location>
</feature>
<dbReference type="AlphaFoldDB" id="A0A699ZZH7"/>
<protein>
    <submittedName>
        <fullName evidence="2">Photolyase/cryptochrome alpha/beta domain-containing protein</fullName>
    </submittedName>
</protein>
<gene>
    <name evidence="2" type="ORF">HaLaN_21962</name>
</gene>
<dbReference type="GO" id="GO:0016829">
    <property type="term" value="F:lyase activity"/>
    <property type="evidence" value="ECO:0007669"/>
    <property type="project" value="UniProtKB-KW"/>
</dbReference>
<evidence type="ECO:0000313" key="2">
    <source>
        <dbReference type="EMBL" id="GFH24214.1"/>
    </source>
</evidence>
<dbReference type="SUPFAM" id="SSF52425">
    <property type="entry name" value="Cryptochrome/photolyase, N-terminal domain"/>
    <property type="match status" value="1"/>
</dbReference>
<dbReference type="Gene3D" id="3.40.50.620">
    <property type="entry name" value="HUPs"/>
    <property type="match status" value="1"/>
</dbReference>